<dbReference type="SUPFAM" id="SSF51735">
    <property type="entry name" value="NAD(P)-binding Rossmann-fold domains"/>
    <property type="match status" value="1"/>
</dbReference>
<dbReference type="PRINTS" id="PR00080">
    <property type="entry name" value="SDRFAMILY"/>
</dbReference>
<dbReference type="GO" id="GO:0030497">
    <property type="term" value="P:fatty acid elongation"/>
    <property type="evidence" value="ECO:0007669"/>
    <property type="project" value="TreeGrafter"/>
</dbReference>
<dbReference type="STRING" id="1505087.AYJ54_33400"/>
<evidence type="ECO:0000313" key="2">
    <source>
        <dbReference type="EMBL" id="OAE98951.1"/>
    </source>
</evidence>
<evidence type="ECO:0000256" key="1">
    <source>
        <dbReference type="ARBA" id="ARBA00006484"/>
    </source>
</evidence>
<dbReference type="RefSeq" id="WP_063708427.1">
    <property type="nucleotide sequence ID" value="NZ_LUUB01000120.1"/>
</dbReference>
<name>A0A176Y7N9_9BRAD</name>
<dbReference type="PANTHER" id="PTHR42760:SF123">
    <property type="entry name" value="OXIDOREDUCTASE"/>
    <property type="match status" value="1"/>
</dbReference>
<reference evidence="2 3" key="1">
    <citation type="submission" date="2016-03" db="EMBL/GenBank/DDBJ databases">
        <title>Draft Genome Sequence of the Strain BR 10245 (Bradyrhizobium sp.) isolated from nodules of Centrolobium paraense.</title>
        <authorList>
            <person name="Simoes-Araujo J.L.Sr."/>
            <person name="Barauna A.C."/>
            <person name="Silva K."/>
            <person name="Zilli J.E."/>
        </authorList>
    </citation>
    <scope>NUCLEOTIDE SEQUENCE [LARGE SCALE GENOMIC DNA]</scope>
    <source>
        <strain evidence="2 3">BR 10245</strain>
    </source>
</reference>
<proteinExistence type="inferred from homology"/>
<comment type="caution">
    <text evidence="2">The sequence shown here is derived from an EMBL/GenBank/DDBJ whole genome shotgun (WGS) entry which is preliminary data.</text>
</comment>
<dbReference type="Pfam" id="PF13561">
    <property type="entry name" value="adh_short_C2"/>
    <property type="match status" value="1"/>
</dbReference>
<comment type="similarity">
    <text evidence="1">Belongs to the short-chain dehydrogenases/reductases (SDR) family.</text>
</comment>
<sequence length="264" mass="27452">MTWIDLTAKVAVVTGGGAGIGRGIALSLAAVGANVVVLDRDEAGASVAAEIRAVGGRAEFFVCDVDSDDGVARAAGQVRIEVGPADILVNNAGTMLSGGLDTVSMTDWDRVLSLNLTGYLRCARAFGEPMLARQAGAIVHVASIAASFPQGHSGAYSVSKAGVVMLSRQLATEWGPRGVRSNVVSPGMIRTPMTEAIYQTPGVEAARQRLVPARRIGRPDDIADAVVFLASERASYVTGEEIIVDGGFTRTIMGIVPRPGFEDN</sequence>
<dbReference type="Proteomes" id="UP000076959">
    <property type="component" value="Unassembled WGS sequence"/>
</dbReference>
<dbReference type="InterPro" id="IPR036291">
    <property type="entry name" value="NAD(P)-bd_dom_sf"/>
</dbReference>
<dbReference type="InterPro" id="IPR020904">
    <property type="entry name" value="Sc_DH/Rdtase_CS"/>
</dbReference>
<dbReference type="PRINTS" id="PR00081">
    <property type="entry name" value="GDHRDH"/>
</dbReference>
<dbReference type="EMBL" id="LUUB01000120">
    <property type="protein sequence ID" value="OAE98951.1"/>
    <property type="molecule type" value="Genomic_DNA"/>
</dbReference>
<evidence type="ECO:0000313" key="3">
    <source>
        <dbReference type="Proteomes" id="UP000076959"/>
    </source>
</evidence>
<dbReference type="NCBIfam" id="NF005559">
    <property type="entry name" value="PRK07231.1"/>
    <property type="match status" value="1"/>
</dbReference>
<dbReference type="FunFam" id="3.40.50.720:FF:000084">
    <property type="entry name" value="Short-chain dehydrogenase reductase"/>
    <property type="match status" value="1"/>
</dbReference>
<organism evidence="2 3">
    <name type="scientific">Bradyrhizobium centrolobii</name>
    <dbReference type="NCBI Taxonomy" id="1505087"/>
    <lineage>
        <taxon>Bacteria</taxon>
        <taxon>Pseudomonadati</taxon>
        <taxon>Pseudomonadota</taxon>
        <taxon>Alphaproteobacteria</taxon>
        <taxon>Hyphomicrobiales</taxon>
        <taxon>Nitrobacteraceae</taxon>
        <taxon>Bradyrhizobium</taxon>
    </lineage>
</organism>
<dbReference type="CDD" id="cd05233">
    <property type="entry name" value="SDR_c"/>
    <property type="match status" value="1"/>
</dbReference>
<dbReference type="AlphaFoldDB" id="A0A176Y7N9"/>
<dbReference type="OrthoDB" id="9779623at2"/>
<accession>A0A176Y7N9</accession>
<dbReference type="Gene3D" id="3.40.50.720">
    <property type="entry name" value="NAD(P)-binding Rossmann-like Domain"/>
    <property type="match status" value="1"/>
</dbReference>
<gene>
    <name evidence="2" type="ORF">AYJ54_33400</name>
</gene>
<keyword evidence="3" id="KW-1185">Reference proteome</keyword>
<dbReference type="GO" id="GO:0016616">
    <property type="term" value="F:oxidoreductase activity, acting on the CH-OH group of donors, NAD or NADP as acceptor"/>
    <property type="evidence" value="ECO:0007669"/>
    <property type="project" value="TreeGrafter"/>
</dbReference>
<protein>
    <submittedName>
        <fullName evidence="2">2-deoxy-D-gluconate 3-dehydrogenase</fullName>
    </submittedName>
</protein>
<dbReference type="PANTHER" id="PTHR42760">
    <property type="entry name" value="SHORT-CHAIN DEHYDROGENASES/REDUCTASES FAMILY MEMBER"/>
    <property type="match status" value="1"/>
</dbReference>
<dbReference type="PROSITE" id="PS00061">
    <property type="entry name" value="ADH_SHORT"/>
    <property type="match status" value="1"/>
</dbReference>
<dbReference type="InterPro" id="IPR002347">
    <property type="entry name" value="SDR_fam"/>
</dbReference>